<keyword evidence="1 2" id="KW-0732">Signal</keyword>
<comment type="caution">
    <text evidence="4">The sequence shown here is derived from an EMBL/GenBank/DDBJ whole genome shotgun (WGS) entry which is preliminary data.</text>
</comment>
<dbReference type="InterPro" id="IPR011250">
    <property type="entry name" value="OMP/PagP_B-barrel"/>
</dbReference>
<gene>
    <name evidence="4" type="ORF">HMF3257_05765</name>
</gene>
<dbReference type="SUPFAM" id="SSF56925">
    <property type="entry name" value="OMPA-like"/>
    <property type="match status" value="1"/>
</dbReference>
<protein>
    <submittedName>
        <fullName evidence="4">PorT family protein</fullName>
    </submittedName>
</protein>
<feature type="signal peptide" evidence="2">
    <location>
        <begin position="1"/>
        <end position="19"/>
    </location>
</feature>
<evidence type="ECO:0000259" key="3">
    <source>
        <dbReference type="Pfam" id="PF13505"/>
    </source>
</evidence>
<sequence length="201" mass="21878">MKNTLCTVLLVLIQFSVNAQTEKGRWNAGVSVGQFSYQKADLGNFFSGSLTPTAGYFVAPNLLLGAGIPLSYNTQRYLSPVVNQKTRSFTVGVSPFARYYIGAAKLKPNIGFSFSYSHNNYYSTGSTNSSSLESVATTNAITITPSVGLAYFLSQSISLDARLNYNWYKSMLRDGSTRDTGFADTYQNTTLGIGFNIFFGG</sequence>
<dbReference type="AlphaFoldDB" id="A0A327NFB3"/>
<feature type="chain" id="PRO_5016271359" evidence="2">
    <location>
        <begin position="20"/>
        <end position="201"/>
    </location>
</feature>
<evidence type="ECO:0000313" key="4">
    <source>
        <dbReference type="EMBL" id="RAI73991.1"/>
    </source>
</evidence>
<accession>A0A327NFB3</accession>
<dbReference type="Pfam" id="PF13505">
    <property type="entry name" value="OMP_b-brl"/>
    <property type="match status" value="1"/>
</dbReference>
<feature type="domain" description="Outer membrane protein beta-barrel" evidence="3">
    <location>
        <begin position="8"/>
        <end position="196"/>
    </location>
</feature>
<dbReference type="RefSeq" id="WP_111340864.1">
    <property type="nucleotide sequence ID" value="NZ_QLII01000001.1"/>
</dbReference>
<evidence type="ECO:0000256" key="1">
    <source>
        <dbReference type="ARBA" id="ARBA00022729"/>
    </source>
</evidence>
<dbReference type="OrthoDB" id="945117at2"/>
<dbReference type="InterPro" id="IPR027385">
    <property type="entry name" value="Beta-barrel_OMP"/>
</dbReference>
<evidence type="ECO:0000313" key="5">
    <source>
        <dbReference type="Proteomes" id="UP000249016"/>
    </source>
</evidence>
<reference evidence="4 5" key="1">
    <citation type="submission" date="2018-06" db="EMBL/GenBank/DDBJ databases">
        <title>Spirosoma sp. HMF3257 Genome sequencing and assembly.</title>
        <authorList>
            <person name="Kang H."/>
            <person name="Cha I."/>
            <person name="Kim H."/>
            <person name="Kang J."/>
            <person name="Joh K."/>
        </authorList>
    </citation>
    <scope>NUCLEOTIDE SEQUENCE [LARGE SCALE GENOMIC DNA]</scope>
    <source>
        <strain evidence="4 5">HMF3257</strain>
    </source>
</reference>
<keyword evidence="5" id="KW-1185">Reference proteome</keyword>
<name>A0A327NFB3_9BACT</name>
<dbReference type="Gene3D" id="2.40.160.20">
    <property type="match status" value="1"/>
</dbReference>
<proteinExistence type="predicted"/>
<organism evidence="4 5">
    <name type="scientific">Spirosoma telluris</name>
    <dbReference type="NCBI Taxonomy" id="2183553"/>
    <lineage>
        <taxon>Bacteria</taxon>
        <taxon>Pseudomonadati</taxon>
        <taxon>Bacteroidota</taxon>
        <taxon>Cytophagia</taxon>
        <taxon>Cytophagales</taxon>
        <taxon>Cytophagaceae</taxon>
        <taxon>Spirosoma</taxon>
    </lineage>
</organism>
<dbReference type="EMBL" id="QLII01000001">
    <property type="protein sequence ID" value="RAI73991.1"/>
    <property type="molecule type" value="Genomic_DNA"/>
</dbReference>
<dbReference type="Proteomes" id="UP000249016">
    <property type="component" value="Unassembled WGS sequence"/>
</dbReference>
<evidence type="ECO:0000256" key="2">
    <source>
        <dbReference type="SAM" id="SignalP"/>
    </source>
</evidence>